<accession>A0A6B9FUW5</accession>
<evidence type="ECO:0000256" key="2">
    <source>
        <dbReference type="SAM" id="SignalP"/>
    </source>
</evidence>
<proteinExistence type="predicted"/>
<dbReference type="Proteomes" id="UP000012488">
    <property type="component" value="Chromosome"/>
</dbReference>
<feature type="compositionally biased region" description="Polar residues" evidence="1">
    <location>
        <begin position="64"/>
        <end position="73"/>
    </location>
</feature>
<reference evidence="3 4" key="1">
    <citation type="journal article" date="2012" name="Genet. Mol. Biol.">
        <title>Analysis of 16S rRNA and mxaF genes revealing insights into Methylobacterium niche-specific plant association.</title>
        <authorList>
            <person name="Dourado M.N."/>
            <person name="Andreote F.D."/>
            <person name="Dini-Andreote F."/>
            <person name="Conti R."/>
            <person name="Araujo J.M."/>
            <person name="Araujo W.L."/>
        </authorList>
    </citation>
    <scope>NUCLEOTIDE SEQUENCE [LARGE SCALE GENOMIC DNA]</scope>
    <source>
        <strain evidence="3 4">SR1.6/6</strain>
    </source>
</reference>
<keyword evidence="2" id="KW-0732">Signal</keyword>
<organism evidence="3 4">
    <name type="scientific">Methylobacterium mesophilicum SR1.6/6</name>
    <dbReference type="NCBI Taxonomy" id="908290"/>
    <lineage>
        <taxon>Bacteria</taxon>
        <taxon>Pseudomonadati</taxon>
        <taxon>Pseudomonadota</taxon>
        <taxon>Alphaproteobacteria</taxon>
        <taxon>Hyphomicrobiales</taxon>
        <taxon>Methylobacteriaceae</taxon>
        <taxon>Methylobacterium</taxon>
    </lineage>
</organism>
<feature type="compositionally biased region" description="Low complexity" evidence="1">
    <location>
        <begin position="24"/>
        <end position="63"/>
    </location>
</feature>
<name>A0A6B9FUW5_9HYPH</name>
<dbReference type="KEGG" id="mmes:MMSR116_18120"/>
<protein>
    <recommendedName>
        <fullName evidence="5">Proteophosphoglycan ppg4</fullName>
    </recommendedName>
</protein>
<dbReference type="AlphaFoldDB" id="A0A6B9FUW5"/>
<sequence>MRHRTLVTALPFLLLFSGAAFAQAPTAAPPSATAPGSPGVVAPQPGSTGAPATVTGTPTGQPADTVTNNSSAGGNAAQPERPVPQGGAAK</sequence>
<gene>
    <name evidence="3" type="ORF">MMSR116_18120</name>
</gene>
<evidence type="ECO:0000313" key="4">
    <source>
        <dbReference type="Proteomes" id="UP000012488"/>
    </source>
</evidence>
<evidence type="ECO:0008006" key="5">
    <source>
        <dbReference type="Google" id="ProtNLM"/>
    </source>
</evidence>
<dbReference type="EMBL" id="CP043538">
    <property type="protein sequence ID" value="QGY06237.1"/>
    <property type="molecule type" value="Genomic_DNA"/>
</dbReference>
<evidence type="ECO:0000313" key="3">
    <source>
        <dbReference type="EMBL" id="QGY06237.1"/>
    </source>
</evidence>
<feature type="chain" id="PRO_5025493356" description="Proteophosphoglycan ppg4" evidence="2">
    <location>
        <begin position="23"/>
        <end position="90"/>
    </location>
</feature>
<evidence type="ECO:0000256" key="1">
    <source>
        <dbReference type="SAM" id="MobiDB-lite"/>
    </source>
</evidence>
<feature type="signal peptide" evidence="2">
    <location>
        <begin position="1"/>
        <end position="22"/>
    </location>
</feature>
<reference evidence="3 4" key="2">
    <citation type="journal article" date="2013" name="Genome Announc.">
        <title>Draft Genome Sequence of Methylobacterium mesophilicum Strain SR1.6/6, Isolated from Citrus sinensis.</title>
        <authorList>
            <person name="Marinho Almeida D."/>
            <person name="Dini-Andreote F."/>
            <person name="Camargo Neves A.A."/>
            <person name="Juca Ramos R.T."/>
            <person name="Andreote F.D."/>
            <person name="Carneiro A.R."/>
            <person name="Oliveira de Souza Lima A."/>
            <person name="Caracciolo Gomes de Sa P.H."/>
            <person name="Ribeiro Barbosa M.S."/>
            <person name="Araujo W.L."/>
            <person name="Silva A."/>
        </authorList>
    </citation>
    <scope>NUCLEOTIDE SEQUENCE [LARGE SCALE GENOMIC DNA]</scope>
    <source>
        <strain evidence="3 4">SR1.6/6</strain>
    </source>
</reference>
<feature type="region of interest" description="Disordered" evidence="1">
    <location>
        <begin position="24"/>
        <end position="90"/>
    </location>
</feature>